<organism evidence="1">
    <name type="scientific">Cucumis melo</name>
    <name type="common">Muskmelon</name>
    <dbReference type="NCBI Taxonomy" id="3656"/>
    <lineage>
        <taxon>Eukaryota</taxon>
        <taxon>Viridiplantae</taxon>
        <taxon>Streptophyta</taxon>
        <taxon>Embryophyta</taxon>
        <taxon>Tracheophyta</taxon>
        <taxon>Spermatophyta</taxon>
        <taxon>Magnoliopsida</taxon>
        <taxon>eudicotyledons</taxon>
        <taxon>Gunneridae</taxon>
        <taxon>Pentapetalae</taxon>
        <taxon>rosids</taxon>
        <taxon>fabids</taxon>
        <taxon>Cucurbitales</taxon>
        <taxon>Cucurbitaceae</taxon>
        <taxon>Benincaseae</taxon>
        <taxon>Cucumis</taxon>
    </lineage>
</organism>
<reference evidence="1" key="1">
    <citation type="submission" date="2023-03" db="UniProtKB">
        <authorList>
            <consortium name="EnsemblPlants"/>
        </authorList>
    </citation>
    <scope>IDENTIFICATION</scope>
</reference>
<proteinExistence type="predicted"/>
<protein>
    <submittedName>
        <fullName evidence="1">Uncharacterized protein</fullName>
    </submittedName>
</protein>
<sequence>MHKTGVMVDEIVAEWDYSEPTFPETRPEAEIGNPRHRILQTHLGHSKVGDVKFNGFLILKLIWLIQKVENLKLSGFLILCLERRCIHANCLVNQVIIIGLHKLNHVVSNTNLGIRSSQQLHQLMFRLVIPNTVEKFPCVSQDFVLAIREEAVKIIRGVGFGERVEFVRTDHLVDLVMIWRPNFEASEGVTVRSNENASLNIAKGGKLVGLLHQTLLPLKKGCSSSFGIGNEFKTQYSSPHYLRSLFSTMQNEGNPNGIASFEQWNEKNKTQRERERERQE</sequence>
<dbReference type="AlphaFoldDB" id="A0A9I9DT83"/>
<accession>A0A9I9DT83</accession>
<dbReference type="EnsemblPlants" id="MELO3C023738.2.1">
    <property type="protein sequence ID" value="MELO3C023738.2.1"/>
    <property type="gene ID" value="MELO3C023738.2"/>
</dbReference>
<dbReference type="Gramene" id="MELO3C023738.2.1">
    <property type="protein sequence ID" value="MELO3C023738.2.1"/>
    <property type="gene ID" value="MELO3C023738.2"/>
</dbReference>
<evidence type="ECO:0000313" key="1">
    <source>
        <dbReference type="EnsemblPlants" id="MELO3C023738.2.1"/>
    </source>
</evidence>
<name>A0A9I9DT83_CUCME</name>